<keyword evidence="2" id="KW-1003">Cell membrane</keyword>
<dbReference type="PANTHER" id="PTHR43652">
    <property type="entry name" value="BASIC AMINO ACID ANTIPORTER YFCC-RELATED"/>
    <property type="match status" value="1"/>
</dbReference>
<evidence type="ECO:0000256" key="2">
    <source>
        <dbReference type="ARBA" id="ARBA00022475"/>
    </source>
</evidence>
<dbReference type="GO" id="GO:0005886">
    <property type="term" value="C:plasma membrane"/>
    <property type="evidence" value="ECO:0007669"/>
    <property type="project" value="UniProtKB-SubCell"/>
</dbReference>
<evidence type="ECO:0000313" key="7">
    <source>
        <dbReference type="EMBL" id="NJB69861.1"/>
    </source>
</evidence>
<proteinExistence type="predicted"/>
<comment type="caution">
    <text evidence="7">The sequence shown here is derived from an EMBL/GenBank/DDBJ whole genome shotgun (WGS) entry which is preliminary data.</text>
</comment>
<dbReference type="EMBL" id="JAATJJ010000001">
    <property type="protein sequence ID" value="NJB69861.1"/>
    <property type="molecule type" value="Genomic_DNA"/>
</dbReference>
<feature type="transmembrane region" description="Helical" evidence="6">
    <location>
        <begin position="425"/>
        <end position="443"/>
    </location>
</feature>
<keyword evidence="3 6" id="KW-0812">Transmembrane</keyword>
<dbReference type="PANTHER" id="PTHR43652:SF2">
    <property type="entry name" value="BASIC AMINO ACID ANTIPORTER YFCC-RELATED"/>
    <property type="match status" value="1"/>
</dbReference>
<dbReference type="AlphaFoldDB" id="A0A846QP65"/>
<reference evidence="7 8" key="1">
    <citation type="submission" date="2020-03" db="EMBL/GenBank/DDBJ databases">
        <title>Genomic Encyclopedia of Type Strains, Phase IV (KMG-IV): sequencing the most valuable type-strain genomes for metagenomic binning, comparative biology and taxonomic classification.</title>
        <authorList>
            <person name="Goeker M."/>
        </authorList>
    </citation>
    <scope>NUCLEOTIDE SEQUENCE [LARGE SCALE GENOMIC DNA]</scope>
    <source>
        <strain evidence="7 8">DSM 29762</strain>
    </source>
</reference>
<evidence type="ECO:0000256" key="1">
    <source>
        <dbReference type="ARBA" id="ARBA00004651"/>
    </source>
</evidence>
<evidence type="ECO:0000256" key="4">
    <source>
        <dbReference type="ARBA" id="ARBA00022989"/>
    </source>
</evidence>
<organism evidence="7 8">
    <name type="scientific">Saonia flava</name>
    <dbReference type="NCBI Taxonomy" id="523696"/>
    <lineage>
        <taxon>Bacteria</taxon>
        <taxon>Pseudomonadati</taxon>
        <taxon>Bacteroidota</taxon>
        <taxon>Flavobacteriia</taxon>
        <taxon>Flavobacteriales</taxon>
        <taxon>Flavobacteriaceae</taxon>
        <taxon>Saonia</taxon>
    </lineage>
</organism>
<protein>
    <submittedName>
        <fullName evidence="7">Putative ion transporter superfamily protein YfcC</fullName>
    </submittedName>
</protein>
<comment type="subcellular location">
    <subcellularLocation>
        <location evidence="1">Cell membrane</location>
        <topology evidence="1">Multi-pass membrane protein</topology>
    </subcellularLocation>
</comment>
<evidence type="ECO:0000256" key="5">
    <source>
        <dbReference type="ARBA" id="ARBA00023136"/>
    </source>
</evidence>
<dbReference type="RefSeq" id="WP_167960185.1">
    <property type="nucleotide sequence ID" value="NZ_JAATJJ010000001.1"/>
</dbReference>
<dbReference type="Pfam" id="PF03606">
    <property type="entry name" value="DcuC"/>
    <property type="match status" value="1"/>
</dbReference>
<keyword evidence="5 6" id="KW-0472">Membrane</keyword>
<feature type="transmembrane region" description="Helical" evidence="6">
    <location>
        <begin position="196"/>
        <end position="215"/>
    </location>
</feature>
<evidence type="ECO:0000256" key="6">
    <source>
        <dbReference type="SAM" id="Phobius"/>
    </source>
</evidence>
<dbReference type="InterPro" id="IPR051679">
    <property type="entry name" value="DASS-Related_Transporters"/>
</dbReference>
<evidence type="ECO:0000313" key="8">
    <source>
        <dbReference type="Proteomes" id="UP000590442"/>
    </source>
</evidence>
<feature type="transmembrane region" description="Helical" evidence="6">
    <location>
        <begin position="266"/>
        <end position="283"/>
    </location>
</feature>
<evidence type="ECO:0000256" key="3">
    <source>
        <dbReference type="ARBA" id="ARBA00022692"/>
    </source>
</evidence>
<feature type="transmembrane region" description="Helical" evidence="6">
    <location>
        <begin position="295"/>
        <end position="313"/>
    </location>
</feature>
<feature type="transmembrane region" description="Helical" evidence="6">
    <location>
        <begin position="69"/>
        <end position="89"/>
    </location>
</feature>
<dbReference type="InterPro" id="IPR018385">
    <property type="entry name" value="C4_dicarb_anaerob_car-like"/>
</dbReference>
<gene>
    <name evidence="7" type="ORF">GGR42_000323</name>
</gene>
<keyword evidence="4 6" id="KW-1133">Transmembrane helix</keyword>
<keyword evidence="8" id="KW-1185">Reference proteome</keyword>
<dbReference type="Proteomes" id="UP000590442">
    <property type="component" value="Unassembled WGS sequence"/>
</dbReference>
<name>A0A846QP65_9FLAO</name>
<feature type="transmembrane region" description="Helical" evidence="6">
    <location>
        <begin position="236"/>
        <end position="254"/>
    </location>
</feature>
<feature type="transmembrane region" description="Helical" evidence="6">
    <location>
        <begin position="110"/>
        <end position="130"/>
    </location>
</feature>
<feature type="transmembrane region" description="Helical" evidence="6">
    <location>
        <begin position="394"/>
        <end position="413"/>
    </location>
</feature>
<accession>A0A846QP65</accession>
<feature type="transmembrane region" description="Helical" evidence="6">
    <location>
        <begin position="7"/>
        <end position="25"/>
    </location>
</feature>
<sequence length="444" mass="48132">MKKFPNAFVIIIAVILLSWILTYIIPQGTYKRVANEESGLIEVVNNSYQRINIEHLSAFDLILAIPRGIIGRADIIVLILLLGGCFYIIEKTGALSQGLGKLVELLKGKETLALIIVSALFTAAGATIGLQEEVIAMTPILLLFGRSLGYNTFTTVYMSYGSTVVGSAFSPSNPFAVIIAQKEAGLPLLSGSEFRLIVLLVAFVLWVLYLINYGNRNRVKKEEMTSDNQSVSGRNQIILFLLCITFGVVTYGMLELEWGFNELSASFFALGIISGLIGKLGVNKTGETYVSGFKEMIFAAMIIGLANSISLILKEGMVIDSIVYGLFGPLKSFSPAFSGVLMMISHVILHFPLPSYSGQAVMTMPILVPLSDLIGMSRQTCVLAYQYGAVMADMIVPTNGALMAVLAINGISYNKWFKFAIKPTLLILLIGAIAIVAAVTMGYR</sequence>